<feature type="non-terminal residue" evidence="2">
    <location>
        <position position="1"/>
    </location>
</feature>
<name>A0A382SQK8_9ZZZZ</name>
<feature type="region of interest" description="Disordered" evidence="1">
    <location>
        <begin position="189"/>
        <end position="224"/>
    </location>
</feature>
<evidence type="ECO:0000256" key="1">
    <source>
        <dbReference type="SAM" id="MobiDB-lite"/>
    </source>
</evidence>
<accession>A0A382SQK8</accession>
<evidence type="ECO:0000313" key="2">
    <source>
        <dbReference type="EMBL" id="SVD12126.1"/>
    </source>
</evidence>
<organism evidence="2">
    <name type="scientific">marine metagenome</name>
    <dbReference type="NCBI Taxonomy" id="408172"/>
    <lineage>
        <taxon>unclassified sequences</taxon>
        <taxon>metagenomes</taxon>
        <taxon>ecological metagenomes</taxon>
    </lineage>
</organism>
<dbReference type="AlphaFoldDB" id="A0A382SQK8"/>
<feature type="compositionally biased region" description="Polar residues" evidence="1">
    <location>
        <begin position="189"/>
        <end position="214"/>
    </location>
</feature>
<sequence>YHARSWSHAPDLAPVMERGVLVSDRANARHGEEGTRTIHASLEGNWFTVELTGLTHNQKHYLRAYAISEEGAALSGPVSIVPQDEATKQSRNLFAGATQLEGGWADTGWFGEIHPTSRGWIFHRELGWLYPATDGEDGLWVWEARHEWFWTEESVFPYLYRHRDATWLYFMGIHSGLRVFYNANTESLETQPTHGGAASGQSATGEQAETTSGDPDNAAAEANE</sequence>
<proteinExistence type="predicted"/>
<gene>
    <name evidence="2" type="ORF">METZ01_LOCUS364980</name>
</gene>
<protein>
    <submittedName>
        <fullName evidence="2">Uncharacterized protein</fullName>
    </submittedName>
</protein>
<reference evidence="2" key="1">
    <citation type="submission" date="2018-05" db="EMBL/GenBank/DDBJ databases">
        <authorList>
            <person name="Lanie J.A."/>
            <person name="Ng W.-L."/>
            <person name="Kazmierczak K.M."/>
            <person name="Andrzejewski T.M."/>
            <person name="Davidsen T.M."/>
            <person name="Wayne K.J."/>
            <person name="Tettelin H."/>
            <person name="Glass J.I."/>
            <person name="Rusch D."/>
            <person name="Podicherti R."/>
            <person name="Tsui H.-C.T."/>
            <person name="Winkler M.E."/>
        </authorList>
    </citation>
    <scope>NUCLEOTIDE SEQUENCE</scope>
</reference>
<dbReference type="EMBL" id="UINC01130818">
    <property type="protein sequence ID" value="SVD12126.1"/>
    <property type="molecule type" value="Genomic_DNA"/>
</dbReference>